<dbReference type="Gene3D" id="3.90.1200.10">
    <property type="match status" value="1"/>
</dbReference>
<evidence type="ECO:0000313" key="3">
    <source>
        <dbReference type="Proteomes" id="UP001168821"/>
    </source>
</evidence>
<dbReference type="SMART" id="SM00587">
    <property type="entry name" value="CHK"/>
    <property type="match status" value="2"/>
</dbReference>
<proteinExistence type="predicted"/>
<comment type="caution">
    <text evidence="2">The sequence shown here is derived from an EMBL/GenBank/DDBJ whole genome shotgun (WGS) entry which is preliminary data.</text>
</comment>
<protein>
    <recommendedName>
        <fullName evidence="1">CHK kinase-like domain-containing protein</fullName>
    </recommendedName>
</protein>
<keyword evidence="3" id="KW-1185">Reference proteome</keyword>
<dbReference type="SUPFAM" id="SSF56112">
    <property type="entry name" value="Protein kinase-like (PK-like)"/>
    <property type="match status" value="2"/>
</dbReference>
<dbReference type="Pfam" id="PF02958">
    <property type="entry name" value="EcKL"/>
    <property type="match status" value="2"/>
</dbReference>
<dbReference type="AlphaFoldDB" id="A0AA38IEC1"/>
<reference evidence="2" key="1">
    <citation type="journal article" date="2023" name="G3 (Bethesda)">
        <title>Whole genome assemblies of Zophobas morio and Tenebrio molitor.</title>
        <authorList>
            <person name="Kaur S."/>
            <person name="Stinson S.A."/>
            <person name="diCenzo G.C."/>
        </authorList>
    </citation>
    <scope>NUCLEOTIDE SEQUENCE</scope>
    <source>
        <strain evidence="2">QUZm001</strain>
    </source>
</reference>
<dbReference type="EMBL" id="JALNTZ010000004">
    <property type="protein sequence ID" value="KAJ3653629.1"/>
    <property type="molecule type" value="Genomic_DNA"/>
</dbReference>
<evidence type="ECO:0000313" key="2">
    <source>
        <dbReference type="EMBL" id="KAJ3653629.1"/>
    </source>
</evidence>
<accession>A0AA38IEC1</accession>
<evidence type="ECO:0000259" key="1">
    <source>
        <dbReference type="SMART" id="SM00587"/>
    </source>
</evidence>
<sequence>MNNCALTRDDCDLIAKKHFHSDDVITTNFALRPLEDENFELNITIYHGKTVTTIPFFVKTGPNEAPTLDTNFSPKLYLKKHNLAVYEDLRQDFETRGRLLNTEELQIVLKTLAAFHASNFVSELDHSNFDLESPTVTSLLSSVLENDDQVSKTIQNLRQKQLESKFRRTLCHGNLTNRNLMFKNDKGAPTECRLLNFKANFCVPPIYDVLQLIFFNTSEDLRRCHFQALLNCYYECLKEETTKGDLDVTVDDFRLSAHYYLPVVKLQAALHHQNETSVQELKESLACPLVSREDCYVIVKNKTGTTNYKLLSYNVTPLSDVSGFLGQYYRLEIKIRLQSEDTTINCFIKALPKTATPLSIVNDLNSFSREIFMYETVVTQMKNHKINIIDECLPPCYFVRPKEFMIFEDMAFLGYKNLDVMDPLDITMLTLLMKTLAKFHACSLTLEEKAKPYSLYNSHKEYFTEPLFFEDDKHKGAKLTTVGVKAVLTAVNLLKEIQTETNQRNFYEFWPKFKELYYELPKPSARFQNVLCHADLWTSNFMVKYDNDKAVNCVFFDFQIARYCPPAYDLLSMLHLTTDRSTRLKYENQLIKVYYDELDRILNSYEVNIGHFYSFDDFVECFNSLRPHMLMHAAYECTMLTCTPEEISSFLSDEEACSQVFFEDRTEFMTIMCQKSDLYRNRLKECILDIYDYCDSMCGK</sequence>
<feature type="domain" description="CHK kinase-like" evidence="1">
    <location>
        <begin position="84"/>
        <end position="243"/>
    </location>
</feature>
<dbReference type="PANTHER" id="PTHR11012:SF48">
    <property type="entry name" value="CHK KINASE-LIKE DOMAIN-CONTAINING PROTEIN-RELATED"/>
    <property type="match status" value="1"/>
</dbReference>
<dbReference type="InterPro" id="IPR004119">
    <property type="entry name" value="EcKL"/>
</dbReference>
<dbReference type="InterPro" id="IPR015897">
    <property type="entry name" value="CHK_kinase-like"/>
</dbReference>
<feature type="domain" description="CHK kinase-like" evidence="1">
    <location>
        <begin position="405"/>
        <end position="604"/>
    </location>
</feature>
<organism evidence="2 3">
    <name type="scientific">Zophobas morio</name>
    <dbReference type="NCBI Taxonomy" id="2755281"/>
    <lineage>
        <taxon>Eukaryota</taxon>
        <taxon>Metazoa</taxon>
        <taxon>Ecdysozoa</taxon>
        <taxon>Arthropoda</taxon>
        <taxon>Hexapoda</taxon>
        <taxon>Insecta</taxon>
        <taxon>Pterygota</taxon>
        <taxon>Neoptera</taxon>
        <taxon>Endopterygota</taxon>
        <taxon>Coleoptera</taxon>
        <taxon>Polyphaga</taxon>
        <taxon>Cucujiformia</taxon>
        <taxon>Tenebrionidae</taxon>
        <taxon>Zophobas</taxon>
    </lineage>
</organism>
<dbReference type="InterPro" id="IPR011009">
    <property type="entry name" value="Kinase-like_dom_sf"/>
</dbReference>
<dbReference type="Proteomes" id="UP001168821">
    <property type="component" value="Unassembled WGS sequence"/>
</dbReference>
<name>A0AA38IEC1_9CUCU</name>
<dbReference type="PANTHER" id="PTHR11012">
    <property type="entry name" value="PROTEIN KINASE-LIKE DOMAIN-CONTAINING"/>
    <property type="match status" value="1"/>
</dbReference>
<gene>
    <name evidence="2" type="ORF">Zmor_012869</name>
</gene>